<comment type="caution">
    <text evidence="3">The sequence shown here is derived from an EMBL/GenBank/DDBJ whole genome shotgun (WGS) entry which is preliminary data.</text>
</comment>
<feature type="domain" description="EAL" evidence="2">
    <location>
        <begin position="82"/>
        <end position="331"/>
    </location>
</feature>
<evidence type="ECO:0000259" key="2">
    <source>
        <dbReference type="PROSITE" id="PS50883"/>
    </source>
</evidence>
<reference evidence="3 4" key="1">
    <citation type="submission" date="2018-06" db="EMBL/GenBank/DDBJ databases">
        <authorList>
            <consortium name="Pathogen Informatics"/>
            <person name="Doyle S."/>
        </authorList>
    </citation>
    <scope>NUCLEOTIDE SEQUENCE [LARGE SCALE GENOMIC DNA]</scope>
    <source>
        <strain evidence="3 4">NCTC11685</strain>
    </source>
</reference>
<dbReference type="EMBL" id="UGMS01000004">
    <property type="protein sequence ID" value="STW80347.1"/>
    <property type="molecule type" value="Genomic_DNA"/>
</dbReference>
<evidence type="ECO:0000256" key="1">
    <source>
        <dbReference type="SAM" id="Phobius"/>
    </source>
</evidence>
<dbReference type="AlphaFoldDB" id="A0A7H4PPM4"/>
<dbReference type="GO" id="GO:0071111">
    <property type="term" value="F:cyclic-guanylate-specific phosphodiesterase activity"/>
    <property type="evidence" value="ECO:0007669"/>
    <property type="project" value="InterPro"/>
</dbReference>
<keyword evidence="1" id="KW-0812">Transmembrane</keyword>
<dbReference type="InterPro" id="IPR050706">
    <property type="entry name" value="Cyclic-di-GMP_PDE-like"/>
</dbReference>
<name>A0A7H4PPM4_9ENTR</name>
<dbReference type="CDD" id="cd01948">
    <property type="entry name" value="EAL"/>
    <property type="match status" value="1"/>
</dbReference>
<dbReference type="Gene3D" id="3.20.20.450">
    <property type="entry name" value="EAL domain"/>
    <property type="match status" value="1"/>
</dbReference>
<dbReference type="InterPro" id="IPR001633">
    <property type="entry name" value="EAL_dom"/>
</dbReference>
<organism evidence="3 4">
    <name type="scientific">Klebsiella michiganensis</name>
    <dbReference type="NCBI Taxonomy" id="1134687"/>
    <lineage>
        <taxon>Bacteria</taxon>
        <taxon>Pseudomonadati</taxon>
        <taxon>Pseudomonadota</taxon>
        <taxon>Gammaproteobacteria</taxon>
        <taxon>Enterobacterales</taxon>
        <taxon>Enterobacteriaceae</taxon>
        <taxon>Klebsiella/Raoultella group</taxon>
        <taxon>Klebsiella</taxon>
    </lineage>
</organism>
<evidence type="ECO:0000313" key="3">
    <source>
        <dbReference type="EMBL" id="STW80347.1"/>
    </source>
</evidence>
<evidence type="ECO:0000313" key="4">
    <source>
        <dbReference type="Proteomes" id="UP000254863"/>
    </source>
</evidence>
<sequence length="331" mass="37534">MISAAWRWPLRTPPFPPSATNLSTRRRCSRPPIRQTQIDGLPLKVYLYANSWLAENTQFALLLGVVCGLLAGLLSYYILTIKSDPRKELLLAIKNDQFYVVYQPVVRSETLHISGVEVLMRWRHPWPARSLPMCLSTLLKPSRSLFRLTRHLLKLIAQDAPVLQTLLPAGSKLGINISPLHLHAGSFQQDLQHFAAAMPAGHFSVVLEITERAMIDKNRSLGNFDWLHEQGFEIAIDDFGTGHSALIYLERYNFDYLKIDRGFVQAIGTETVTSPVLDAVITLSRRLKLTTVAEGVETQEQAEWLRDHGVNYLQGYWLSRPLTLDALTRRP</sequence>
<accession>A0A7H4PPM4</accession>
<dbReference type="Proteomes" id="UP000254863">
    <property type="component" value="Unassembled WGS sequence"/>
</dbReference>
<proteinExistence type="predicted"/>
<dbReference type="Pfam" id="PF00563">
    <property type="entry name" value="EAL"/>
    <property type="match status" value="1"/>
</dbReference>
<dbReference type="PANTHER" id="PTHR33121:SF73">
    <property type="entry name" value="CYCLIC DI-GMP PHOSPHODIESTERASE PDEN-RELATED"/>
    <property type="match status" value="1"/>
</dbReference>
<feature type="transmembrane region" description="Helical" evidence="1">
    <location>
        <begin position="59"/>
        <end position="79"/>
    </location>
</feature>
<gene>
    <name evidence="3" type="primary">ycgG_5</name>
    <name evidence="3" type="ORF">NCTC11685_07705</name>
</gene>
<dbReference type="NCBIfam" id="NF007839">
    <property type="entry name" value="PRK10551.1"/>
    <property type="match status" value="1"/>
</dbReference>
<dbReference type="SMART" id="SM00052">
    <property type="entry name" value="EAL"/>
    <property type="match status" value="1"/>
</dbReference>
<protein>
    <submittedName>
        <fullName evidence="3">Rtn protein</fullName>
    </submittedName>
</protein>
<dbReference type="PANTHER" id="PTHR33121">
    <property type="entry name" value="CYCLIC DI-GMP PHOSPHODIESTERASE PDEF"/>
    <property type="match status" value="1"/>
</dbReference>
<keyword evidence="1" id="KW-1133">Transmembrane helix</keyword>
<dbReference type="InterPro" id="IPR035919">
    <property type="entry name" value="EAL_sf"/>
</dbReference>
<dbReference type="SUPFAM" id="SSF141868">
    <property type="entry name" value="EAL domain-like"/>
    <property type="match status" value="1"/>
</dbReference>
<keyword evidence="1" id="KW-0472">Membrane</keyword>
<dbReference type="PROSITE" id="PS50883">
    <property type="entry name" value="EAL"/>
    <property type="match status" value="1"/>
</dbReference>